<dbReference type="AlphaFoldDB" id="A0A8H7C311"/>
<organism evidence="1 2">
    <name type="scientific">Agaricus bisporus var. burnettii</name>
    <dbReference type="NCBI Taxonomy" id="192524"/>
    <lineage>
        <taxon>Eukaryota</taxon>
        <taxon>Fungi</taxon>
        <taxon>Dikarya</taxon>
        <taxon>Basidiomycota</taxon>
        <taxon>Agaricomycotina</taxon>
        <taxon>Agaricomycetes</taxon>
        <taxon>Agaricomycetidae</taxon>
        <taxon>Agaricales</taxon>
        <taxon>Agaricineae</taxon>
        <taxon>Agaricaceae</taxon>
        <taxon>Agaricus</taxon>
    </lineage>
</organism>
<gene>
    <name evidence="1" type="ORF">Agabi119p4_10672</name>
</gene>
<proteinExistence type="predicted"/>
<dbReference type="EMBL" id="JABXXO010000014">
    <property type="protein sequence ID" value="KAF7761263.1"/>
    <property type="molecule type" value="Genomic_DNA"/>
</dbReference>
<reference evidence="1 2" key="1">
    <citation type="journal article" name="Sci. Rep.">
        <title>Telomere-to-telomere assembled and centromere annotated genomes of the two main subspecies of the button mushroom Agaricus bisporus reveal especially polymorphic chromosome ends.</title>
        <authorList>
            <person name="Sonnenberg A.S.M."/>
            <person name="Sedaghat-Telgerd N."/>
            <person name="Lavrijssen B."/>
            <person name="Ohm R.A."/>
            <person name="Hendrickx P.M."/>
            <person name="Scholtmeijer K."/>
            <person name="Baars J.J.P."/>
            <person name="van Peer A."/>
        </authorList>
    </citation>
    <scope>NUCLEOTIDE SEQUENCE [LARGE SCALE GENOMIC DNA]</scope>
    <source>
        <strain evidence="1 2">H119_p4</strain>
    </source>
</reference>
<name>A0A8H7C311_AGABI</name>
<comment type="caution">
    <text evidence="1">The sequence shown here is derived from an EMBL/GenBank/DDBJ whole genome shotgun (WGS) entry which is preliminary data.</text>
</comment>
<sequence length="157" mass="17620">MGRYFAKPETCDLSELMVIENVICGRKDIIALFWENKLGVDVDDNRRIVVFEGSESLNNGAPLKTHLTISHGSDGPNDSFLRLHFKECLAVSVCLGDVREDYEEQEIENFMAERGVYDNEIDPSDPRWSTKLGSYVYDCLVRQGMAGAFQGSLGSNM</sequence>
<evidence type="ECO:0000313" key="1">
    <source>
        <dbReference type="EMBL" id="KAF7761263.1"/>
    </source>
</evidence>
<protein>
    <submittedName>
        <fullName evidence="1">Uncharacterized protein</fullName>
    </submittedName>
</protein>
<dbReference type="Proteomes" id="UP000629468">
    <property type="component" value="Unassembled WGS sequence"/>
</dbReference>
<accession>A0A8H7C311</accession>
<evidence type="ECO:0000313" key="2">
    <source>
        <dbReference type="Proteomes" id="UP000629468"/>
    </source>
</evidence>